<dbReference type="Pfam" id="PF10263">
    <property type="entry name" value="SprT-like"/>
    <property type="match status" value="1"/>
</dbReference>
<proteinExistence type="predicted"/>
<dbReference type="GO" id="GO:0006508">
    <property type="term" value="P:proteolysis"/>
    <property type="evidence" value="ECO:0007669"/>
    <property type="project" value="UniProtKB-KW"/>
</dbReference>
<comment type="caution">
    <text evidence="2">The sequence shown here is derived from an EMBL/GenBank/DDBJ whole genome shotgun (WGS) entry which is preliminary data.</text>
</comment>
<keyword evidence="2" id="KW-0645">Protease</keyword>
<organism evidence="2 3">
    <name type="scientific">Granulicella aggregans</name>
    <dbReference type="NCBI Taxonomy" id="474949"/>
    <lineage>
        <taxon>Bacteria</taxon>
        <taxon>Pseudomonadati</taxon>
        <taxon>Acidobacteriota</taxon>
        <taxon>Terriglobia</taxon>
        <taxon>Terriglobales</taxon>
        <taxon>Acidobacteriaceae</taxon>
        <taxon>Granulicella</taxon>
    </lineage>
</organism>
<accession>A0A7W7ZK40</accession>
<gene>
    <name evidence="2" type="ORF">HDF16_005934</name>
</gene>
<name>A0A7W7ZK40_9BACT</name>
<sequence length="242" mass="26895">MSIEAKTECEESKKTVSYDTSLAEPTITEREYQAFQAAYNFLNTELFAGSLPHVLVTFQRHANAKGYFAADRFEGRIDGAKAHELAMNPDVFTSRTDELILSTLAHEMAHVWQQTHGTPPRRAYHDRQWAAKMKEIGLQPSTTGELGGKETGQSVTHYIIPGGAYSRAYANLAANGFQLNWQSRAFSQERKKKAASKTKYTCPACGTNAWAKPNTALICGECYDHDEGDATTMEPEEVDTDD</sequence>
<keyword evidence="2" id="KW-0378">Hydrolase</keyword>
<dbReference type="RefSeq" id="WP_184223968.1">
    <property type="nucleotide sequence ID" value="NZ_JACHIP010000031.1"/>
</dbReference>
<dbReference type="AlphaFoldDB" id="A0A7W7ZK40"/>
<dbReference type="Proteomes" id="UP000540989">
    <property type="component" value="Unassembled WGS sequence"/>
</dbReference>
<reference evidence="2 3" key="1">
    <citation type="submission" date="2020-08" db="EMBL/GenBank/DDBJ databases">
        <title>Genomic Encyclopedia of Type Strains, Phase IV (KMG-V): Genome sequencing to study the core and pangenomes of soil and plant-associated prokaryotes.</title>
        <authorList>
            <person name="Whitman W."/>
        </authorList>
    </citation>
    <scope>NUCLEOTIDE SEQUENCE [LARGE SCALE GENOMIC DNA]</scope>
    <source>
        <strain evidence="2 3">M8UP14</strain>
    </source>
</reference>
<feature type="domain" description="SprT-like" evidence="1">
    <location>
        <begin position="37"/>
        <end position="138"/>
    </location>
</feature>
<dbReference type="GO" id="GO:0008237">
    <property type="term" value="F:metallopeptidase activity"/>
    <property type="evidence" value="ECO:0007669"/>
    <property type="project" value="UniProtKB-KW"/>
</dbReference>
<keyword evidence="3" id="KW-1185">Reference proteome</keyword>
<evidence type="ECO:0000313" key="2">
    <source>
        <dbReference type="EMBL" id="MBB5061198.1"/>
    </source>
</evidence>
<evidence type="ECO:0000259" key="1">
    <source>
        <dbReference type="Pfam" id="PF10263"/>
    </source>
</evidence>
<dbReference type="EMBL" id="JACHIP010000031">
    <property type="protein sequence ID" value="MBB5061198.1"/>
    <property type="molecule type" value="Genomic_DNA"/>
</dbReference>
<evidence type="ECO:0000313" key="3">
    <source>
        <dbReference type="Proteomes" id="UP000540989"/>
    </source>
</evidence>
<dbReference type="InterPro" id="IPR006640">
    <property type="entry name" value="SprT-like_domain"/>
</dbReference>
<dbReference type="GO" id="GO:0006950">
    <property type="term" value="P:response to stress"/>
    <property type="evidence" value="ECO:0007669"/>
    <property type="project" value="UniProtKB-ARBA"/>
</dbReference>
<keyword evidence="2" id="KW-0482">Metalloprotease</keyword>
<protein>
    <submittedName>
        <fullName evidence="2">Putative SprT family Zn-dependent metalloprotease</fullName>
    </submittedName>
</protein>